<dbReference type="GO" id="GO:0004252">
    <property type="term" value="F:serine-type endopeptidase activity"/>
    <property type="evidence" value="ECO:0007669"/>
    <property type="project" value="InterPro"/>
</dbReference>
<organism evidence="6 7">
    <name type="scientific">Raineya orbicola</name>
    <dbReference type="NCBI Taxonomy" id="2016530"/>
    <lineage>
        <taxon>Bacteria</taxon>
        <taxon>Pseudomonadati</taxon>
        <taxon>Bacteroidota</taxon>
        <taxon>Cytophagia</taxon>
        <taxon>Cytophagales</taxon>
        <taxon>Raineyaceae</taxon>
        <taxon>Raineya</taxon>
    </lineage>
</organism>
<feature type="domain" description="Peptidase S9 prolyl oligopeptidase catalytic" evidence="4">
    <location>
        <begin position="532"/>
        <end position="725"/>
    </location>
</feature>
<dbReference type="EMBL" id="NKXO01000006">
    <property type="protein sequence ID" value="PKQ70449.1"/>
    <property type="molecule type" value="Genomic_DNA"/>
</dbReference>
<sequence>MCQNQLFNQFFLQKFTKSLFIAFFSFALAFAQKKMVSVEDIWQKYLFYPQAVEGFNYMKNSRFYTVSEGNKIYKYETLSGKNVGLIAEIPIDFQDYEFNATEDKILLYNQGEAIYRRSFKAEYYLYDLKTQKLIQVSKNGKQSYATLSPDGSKIAFVRDNNLFLVDIATQTEIAITTNGKANQIINGATDWVYEEEFGFAQAFFWSPDSKKIAFYTFDESHVKEYNMQIWQGLYPQDYRFKYPKAGEQNAFVSISAYFLDTKQTKTIDLGAEKDIYVARLQWTRNPDVLAIRKLNRLQNKLELIHADLSKNTKQTIYTEESKTYIDIEFCEELHYLQNGKELILASEKDGFKHFYLYDINGKLIRQITKGAWEASKLVGIDEKKRLLYFTATKASPLERNLFVISLDKGSEKILLAEKGMHKITMSEDCQFFMDEFSTANTPPVYSLYEVSGKKIKDLETNSTLQKTMEGYLISPKEFFTIKTPDTELNAWQIKPHNFNPSQKYPVLMFVYGGPGSQQVENEWNPFDYFWYQHLASKGYMVVCVDNRGTGGRGEAFRKCTYGQLGKLEVQDQIQAAKYLATLPYVDASRIGIWGWSYGGYMAANCILQGNDVFKAAISVAPVTNWRFYDTIYTERYLGLPQQNPAGYDENSPNTHASKLKGKFLLIHGTSDDNVHFQNAVAFQEALIKAGKHFESFYYPNRNHGIYGGNTRLHLYQLMTDFLMRNL</sequence>
<dbReference type="Pfam" id="PF00326">
    <property type="entry name" value="Peptidase_S9"/>
    <property type="match status" value="1"/>
</dbReference>
<evidence type="ECO:0000256" key="1">
    <source>
        <dbReference type="ARBA" id="ARBA00022670"/>
    </source>
</evidence>
<keyword evidence="1" id="KW-0645">Protease</keyword>
<dbReference type="InterPro" id="IPR001375">
    <property type="entry name" value="Peptidase_S9_cat"/>
</dbReference>
<proteinExistence type="predicted"/>
<dbReference type="GO" id="GO:0006508">
    <property type="term" value="P:proteolysis"/>
    <property type="evidence" value="ECO:0007669"/>
    <property type="project" value="UniProtKB-KW"/>
</dbReference>
<dbReference type="InterPro" id="IPR029058">
    <property type="entry name" value="AB_hydrolase_fold"/>
</dbReference>
<evidence type="ECO:0000259" key="5">
    <source>
        <dbReference type="Pfam" id="PF00930"/>
    </source>
</evidence>
<dbReference type="FunFam" id="3.40.50.1820:FF:000003">
    <property type="entry name" value="Dipeptidyl peptidase 4"/>
    <property type="match status" value="1"/>
</dbReference>
<reference evidence="6 7" key="1">
    <citation type="submission" date="2017-06" db="EMBL/GenBank/DDBJ databases">
        <title>Raineya orbicola gen. nov., sp. nov. a slightly thermophilic bacterium of the phylum Bacteroidetes and the description of Raineyaceae fam. nov.</title>
        <authorList>
            <person name="Albuquerque L."/>
            <person name="Polonia A.R.M."/>
            <person name="Barroso C."/>
            <person name="Froufe H.J.C."/>
            <person name="Lage O."/>
            <person name="Lobo-Da-Cunha A."/>
            <person name="Egas C."/>
            <person name="Da Costa M.S."/>
        </authorList>
    </citation>
    <scope>NUCLEOTIDE SEQUENCE [LARGE SCALE GENOMIC DNA]</scope>
    <source>
        <strain evidence="6 7">SPSPC-11</strain>
    </source>
</reference>
<dbReference type="Proteomes" id="UP000233387">
    <property type="component" value="Unassembled WGS sequence"/>
</dbReference>
<dbReference type="PANTHER" id="PTHR11731:SF193">
    <property type="entry name" value="DIPEPTIDYL PEPTIDASE 9"/>
    <property type="match status" value="1"/>
</dbReference>
<keyword evidence="7" id="KW-1185">Reference proteome</keyword>
<dbReference type="OrthoDB" id="9812921at2"/>
<evidence type="ECO:0000259" key="4">
    <source>
        <dbReference type="Pfam" id="PF00326"/>
    </source>
</evidence>
<dbReference type="InterPro" id="IPR050278">
    <property type="entry name" value="Serine_Prot_S9B/DPPIV"/>
</dbReference>
<dbReference type="Gene3D" id="2.140.10.30">
    <property type="entry name" value="Dipeptidylpeptidase IV, N-terminal domain"/>
    <property type="match status" value="1"/>
</dbReference>
<evidence type="ECO:0000313" key="6">
    <source>
        <dbReference type="EMBL" id="PKQ70449.1"/>
    </source>
</evidence>
<gene>
    <name evidence="6" type="ORF">Rain11_0532</name>
</gene>
<dbReference type="Gene3D" id="3.40.50.1820">
    <property type="entry name" value="alpha/beta hydrolase"/>
    <property type="match status" value="1"/>
</dbReference>
<dbReference type="InterPro" id="IPR002471">
    <property type="entry name" value="Pept_S9_AS"/>
</dbReference>
<dbReference type="PANTHER" id="PTHR11731">
    <property type="entry name" value="PROTEASE FAMILY S9B,C DIPEPTIDYL-PEPTIDASE IV-RELATED"/>
    <property type="match status" value="1"/>
</dbReference>
<dbReference type="AlphaFoldDB" id="A0A2N3IJF3"/>
<evidence type="ECO:0000313" key="7">
    <source>
        <dbReference type="Proteomes" id="UP000233387"/>
    </source>
</evidence>
<dbReference type="PROSITE" id="PS00708">
    <property type="entry name" value="PRO_ENDOPEP_SER"/>
    <property type="match status" value="1"/>
</dbReference>
<evidence type="ECO:0000256" key="3">
    <source>
        <dbReference type="ARBA" id="ARBA00023180"/>
    </source>
</evidence>
<dbReference type="Pfam" id="PF00930">
    <property type="entry name" value="DPPIV_N"/>
    <property type="match status" value="1"/>
</dbReference>
<name>A0A2N3IJF3_9BACT</name>
<keyword evidence="2" id="KW-0378">Hydrolase</keyword>
<keyword evidence="3" id="KW-0325">Glycoprotein</keyword>
<accession>A0A2N3IJF3</accession>
<comment type="caution">
    <text evidence="6">The sequence shown here is derived from an EMBL/GenBank/DDBJ whole genome shotgun (WGS) entry which is preliminary data.</text>
</comment>
<feature type="domain" description="Dipeptidylpeptidase IV N-terminal" evidence="5">
    <location>
        <begin position="101"/>
        <end position="443"/>
    </location>
</feature>
<dbReference type="SUPFAM" id="SSF53474">
    <property type="entry name" value="alpha/beta-Hydrolases"/>
    <property type="match status" value="1"/>
</dbReference>
<protein>
    <submittedName>
        <fullName evidence="6">Dipeptidyl peptidase IV (DPP IV) N-terminal region</fullName>
    </submittedName>
</protein>
<evidence type="ECO:0000256" key="2">
    <source>
        <dbReference type="ARBA" id="ARBA00022801"/>
    </source>
</evidence>
<dbReference type="SUPFAM" id="SSF82171">
    <property type="entry name" value="DPP6 N-terminal domain-like"/>
    <property type="match status" value="1"/>
</dbReference>
<dbReference type="GO" id="GO:0008239">
    <property type="term" value="F:dipeptidyl-peptidase activity"/>
    <property type="evidence" value="ECO:0007669"/>
    <property type="project" value="TreeGrafter"/>
</dbReference>
<dbReference type="RefSeq" id="WP_101357789.1">
    <property type="nucleotide sequence ID" value="NZ_NKXO01000006.1"/>
</dbReference>
<dbReference type="InterPro" id="IPR002469">
    <property type="entry name" value="Peptidase_S9B_N"/>
</dbReference>